<dbReference type="Pfam" id="PF07484">
    <property type="entry name" value="Collar"/>
    <property type="match status" value="1"/>
</dbReference>
<protein>
    <submittedName>
        <fullName evidence="3">Phage tail protein</fullName>
    </submittedName>
</protein>
<accession>A0A931BC73</accession>
<evidence type="ECO:0000259" key="2">
    <source>
        <dbReference type="Pfam" id="PF07484"/>
    </source>
</evidence>
<name>A0A931BC73_9BACT</name>
<keyword evidence="4" id="KW-1185">Reference proteome</keyword>
<proteinExistence type="predicted"/>
<evidence type="ECO:0000256" key="1">
    <source>
        <dbReference type="SAM" id="MobiDB-lite"/>
    </source>
</evidence>
<dbReference type="SUPFAM" id="SSF88874">
    <property type="entry name" value="Receptor-binding domain of short tail fibre protein gp12"/>
    <property type="match status" value="1"/>
</dbReference>
<evidence type="ECO:0000313" key="4">
    <source>
        <dbReference type="Proteomes" id="UP000645610"/>
    </source>
</evidence>
<gene>
    <name evidence="3" type="ORF">I2I01_05610</name>
</gene>
<dbReference type="InterPro" id="IPR037053">
    <property type="entry name" value="Phage_tail_collar_dom_sf"/>
</dbReference>
<comment type="caution">
    <text evidence="3">The sequence shown here is derived from an EMBL/GenBank/DDBJ whole genome shotgun (WGS) entry which is preliminary data.</text>
</comment>
<dbReference type="RefSeq" id="WP_196285419.1">
    <property type="nucleotide sequence ID" value="NZ_JADQDP010000001.1"/>
</dbReference>
<sequence>MDGIFLGEIRLMSFNFPPKGWLLCQGQTLPISQNQALFSLLGTFYGGDGVTTFKLPDLRGRVILGQGQSTASGANYTMGQVAGTESVALNANQIPAHVHAFSGTVKTSDSADSKSPSNTYPAPPLNQGNQYANGSANTTLGGQFTGNTDNSGGSQPHENRQPLMAMNYAIAITGIYPSRS</sequence>
<dbReference type="Proteomes" id="UP000645610">
    <property type="component" value="Unassembled WGS sequence"/>
</dbReference>
<dbReference type="EMBL" id="JADQDP010000001">
    <property type="protein sequence ID" value="MBF9141099.1"/>
    <property type="molecule type" value="Genomic_DNA"/>
</dbReference>
<dbReference type="Gene3D" id="3.90.1340.10">
    <property type="entry name" value="Phage tail collar domain"/>
    <property type="match status" value="1"/>
</dbReference>
<dbReference type="AlphaFoldDB" id="A0A931BC73"/>
<feature type="domain" description="Phage tail collar" evidence="2">
    <location>
        <begin position="7"/>
        <end position="63"/>
    </location>
</feature>
<feature type="compositionally biased region" description="Polar residues" evidence="1">
    <location>
        <begin position="105"/>
        <end position="156"/>
    </location>
</feature>
<feature type="region of interest" description="Disordered" evidence="1">
    <location>
        <begin position="105"/>
        <end position="161"/>
    </location>
</feature>
<evidence type="ECO:0000313" key="3">
    <source>
        <dbReference type="EMBL" id="MBF9141099.1"/>
    </source>
</evidence>
<organism evidence="3 4">
    <name type="scientific">Hymenobacter properus</name>
    <dbReference type="NCBI Taxonomy" id="2791026"/>
    <lineage>
        <taxon>Bacteria</taxon>
        <taxon>Pseudomonadati</taxon>
        <taxon>Bacteroidota</taxon>
        <taxon>Cytophagia</taxon>
        <taxon>Cytophagales</taxon>
        <taxon>Hymenobacteraceae</taxon>
        <taxon>Hymenobacter</taxon>
    </lineage>
</organism>
<dbReference type="InterPro" id="IPR011083">
    <property type="entry name" value="Phage_tail_collar_dom"/>
</dbReference>
<reference evidence="3 4" key="1">
    <citation type="submission" date="2020-11" db="EMBL/GenBank/DDBJ databases">
        <authorList>
            <person name="Kim M.K."/>
        </authorList>
    </citation>
    <scope>NUCLEOTIDE SEQUENCE [LARGE SCALE GENOMIC DNA]</scope>
    <source>
        <strain evidence="3 4">BT439</strain>
    </source>
</reference>